<dbReference type="Pfam" id="PF02518">
    <property type="entry name" value="HATPase_c"/>
    <property type="match status" value="1"/>
</dbReference>
<dbReference type="Gene3D" id="3.30.565.10">
    <property type="entry name" value="Histidine kinase-like ATPase, C-terminal domain"/>
    <property type="match status" value="1"/>
</dbReference>
<dbReference type="eggNOG" id="KOG0519">
    <property type="taxonomic scope" value="Eukaryota"/>
</dbReference>
<evidence type="ECO:0000256" key="3">
    <source>
        <dbReference type="SAM" id="MobiDB-lite"/>
    </source>
</evidence>
<protein>
    <recommendedName>
        <fullName evidence="8">Histidine kinase</fullName>
    </recommendedName>
</protein>
<dbReference type="KEGG" id="bor:COCMIDRAFT_107052"/>
<dbReference type="PANTHER" id="PTHR43719:SF11">
    <property type="entry name" value="HISTIDINE KINASE_RESPONSE REGULATOR, PUTATIVE-RELATED"/>
    <property type="match status" value="1"/>
</dbReference>
<dbReference type="InterPro" id="IPR003594">
    <property type="entry name" value="HATPase_dom"/>
</dbReference>
<feature type="region of interest" description="Disordered" evidence="3">
    <location>
        <begin position="964"/>
        <end position="1024"/>
    </location>
</feature>
<dbReference type="InterPro" id="IPR001789">
    <property type="entry name" value="Sig_transdc_resp-reg_receiver"/>
</dbReference>
<dbReference type="CDD" id="cd00082">
    <property type="entry name" value="HisKA"/>
    <property type="match status" value="1"/>
</dbReference>
<dbReference type="SUPFAM" id="SSF52172">
    <property type="entry name" value="CheY-like"/>
    <property type="match status" value="1"/>
</dbReference>
<feature type="compositionally biased region" description="Basic and acidic residues" evidence="3">
    <location>
        <begin position="1157"/>
        <end position="1178"/>
    </location>
</feature>
<dbReference type="PANTHER" id="PTHR43719">
    <property type="entry name" value="TWO-COMPONENT HISTIDINE KINASE"/>
    <property type="match status" value="1"/>
</dbReference>
<dbReference type="EMBL" id="KI964120">
    <property type="protein sequence ID" value="EUC41095.1"/>
    <property type="molecule type" value="Genomic_DNA"/>
</dbReference>
<sequence>MSQSPTSRGATKKSRYDMKRERDVRLHYGAAFCNIPYVDNLAAHTPHPSHDSTLTALCQLTAIRMGGQRAMISILEEERQHILAEATCDSPLRPDIPKDARDSLWAGSVSIPRNMALCENVLDLSRENDVLVINDLAAYKKTDLQGAIYSNSDARFYAGIALVSPDDTIVGTLCIFDNQSRDGLTGEQLGIFKDLASTIIGYLNTYTIRDQYSRGERFTRGLISFAEGATALLPFEHNEQQISSSISQESPDLSSETREDPLATHGTGRTGVDDPSPNNSPSPIHKATTARSARHQAIGSLQDSILPVDSKSMFSRAANVMMASSNLDGVLILDASVAANGGQRRNNATSRTRSSVDSLSESYQRKMVADLTRKIIGQLLGVATSNDRDKTAYGSLLESDLARMLHEYPHGKIFTFTASGIFVSSDETASSPYFAENLPRVASSKRQTKNWSKRCSEAIQTMFPEAASVAFVPFWDFERSRWFAGCLCWSNNPRRLLSPSVDLVYFKIFSNSIMRELSRLDAMALDQAKATFVASISHELRSPLHGILGTLEFFKDTPLDSFQASMLNSLHGCGITLLDTINQVMDYGKISESRNSISSKRIKSENTIRLSCKPVKSRRRKDPAFDIGTATEEAVEAVFIGSSYIPVTAQYIKELPSRIGHESTPLPKRKVRFVILEVAYEDDWMFSFPIGSWRRIVMNLLGNAVKYTESGYVHVSLRSSKSAEGTNAPTTIILTITDTGLGMTPSFLANRMFEPFSQENSHSPGTGLGLSIVRQIIDMSGGKIEVSSQPSIGSKVTVKLALTQPESSDLLMAEHRQFQSTLSRLRGHRICILFRKTKRSPDDADYSQAEEGLVRFTNALANTLEKHLKMDVVTSTDSEYNGADIVICPEVSFDYLNIIRRRRARDQRAPVIIFIGMDALEAATLRSDVRVTSKQSVVEITTQPCGPHKLAFVLNRCLDRYNQPGDNVQPSRAVSPLPQTGSHGVEESSIPIPPPSPTQLNNRPLQVRPAENSAKAPGTTPTPQPVHILHQEEDLAASHILIVDDNMLNRRLLVAFMNKNGLQHQEASDGLEALRKYQADSQKFEVIIMDMSMPVMDGMAATRAIREYEQTHNLPRSCIIALTGLASSSARLEAWSSGIDHYITKPVNYKELRELLESEKSRKDGRRKSVEASEKVPEEAAENAA</sequence>
<feature type="domain" description="Histidine kinase" evidence="4">
    <location>
        <begin position="535"/>
        <end position="804"/>
    </location>
</feature>
<dbReference type="InterPro" id="IPR004358">
    <property type="entry name" value="Sig_transdc_His_kin-like_C"/>
</dbReference>
<dbReference type="RefSeq" id="XP_007692384.1">
    <property type="nucleotide sequence ID" value="XM_007694194.1"/>
</dbReference>
<dbReference type="InterPro" id="IPR011006">
    <property type="entry name" value="CheY-like_superfamily"/>
</dbReference>
<dbReference type="SUPFAM" id="SSF55781">
    <property type="entry name" value="GAF domain-like"/>
    <property type="match status" value="1"/>
</dbReference>
<dbReference type="Pfam" id="PF00512">
    <property type="entry name" value="HisKA"/>
    <property type="match status" value="1"/>
</dbReference>
<dbReference type="InterPro" id="IPR036097">
    <property type="entry name" value="HisK_dim/P_sf"/>
</dbReference>
<dbReference type="InterPro" id="IPR036890">
    <property type="entry name" value="HATPase_C_sf"/>
</dbReference>
<evidence type="ECO:0000313" key="6">
    <source>
        <dbReference type="EMBL" id="EUC41095.1"/>
    </source>
</evidence>
<evidence type="ECO:0008006" key="8">
    <source>
        <dbReference type="Google" id="ProtNLM"/>
    </source>
</evidence>
<feature type="region of interest" description="Disordered" evidence="3">
    <location>
        <begin position="1157"/>
        <end position="1185"/>
    </location>
</feature>
<evidence type="ECO:0000259" key="5">
    <source>
        <dbReference type="PROSITE" id="PS50110"/>
    </source>
</evidence>
<feature type="region of interest" description="Disordered" evidence="3">
    <location>
        <begin position="240"/>
        <end position="293"/>
    </location>
</feature>
<dbReference type="Gene3D" id="1.10.287.130">
    <property type="match status" value="1"/>
</dbReference>
<dbReference type="OrthoDB" id="303614at2759"/>
<dbReference type="Gene3D" id="3.30.450.40">
    <property type="match status" value="1"/>
</dbReference>
<dbReference type="CDD" id="cd17546">
    <property type="entry name" value="REC_hyHK_CKI1_RcsC-like"/>
    <property type="match status" value="1"/>
</dbReference>
<feature type="compositionally biased region" description="Low complexity" evidence="3">
    <location>
        <begin position="240"/>
        <end position="254"/>
    </location>
</feature>
<dbReference type="Proteomes" id="UP000054032">
    <property type="component" value="Unassembled WGS sequence"/>
</dbReference>
<dbReference type="SMART" id="SM00388">
    <property type="entry name" value="HisKA"/>
    <property type="match status" value="1"/>
</dbReference>
<dbReference type="SMART" id="SM00448">
    <property type="entry name" value="REC"/>
    <property type="match status" value="1"/>
</dbReference>
<feature type="domain" description="Response regulatory" evidence="5">
    <location>
        <begin position="1039"/>
        <end position="1160"/>
    </location>
</feature>
<dbReference type="SUPFAM" id="SSF47384">
    <property type="entry name" value="Homodimeric domain of signal transducing histidine kinase"/>
    <property type="match status" value="1"/>
</dbReference>
<dbReference type="InterPro" id="IPR003661">
    <property type="entry name" value="HisK_dim/P_dom"/>
</dbReference>
<dbReference type="InterPro" id="IPR029016">
    <property type="entry name" value="GAF-like_dom_sf"/>
</dbReference>
<evidence type="ECO:0000313" key="7">
    <source>
        <dbReference type="Proteomes" id="UP000054032"/>
    </source>
</evidence>
<proteinExistence type="predicted"/>
<dbReference type="PRINTS" id="PR00344">
    <property type="entry name" value="BCTRLSENSOR"/>
</dbReference>
<feature type="compositionally biased region" description="Polar residues" evidence="3">
    <location>
        <begin position="964"/>
        <end position="982"/>
    </location>
</feature>
<keyword evidence="7" id="KW-1185">Reference proteome</keyword>
<evidence type="ECO:0000259" key="4">
    <source>
        <dbReference type="PROSITE" id="PS50109"/>
    </source>
</evidence>
<dbReference type="InterPro" id="IPR050956">
    <property type="entry name" value="2C_system_His_kinase"/>
</dbReference>
<name>W6YU55_COCMI</name>
<dbReference type="HOGENOM" id="CLU_002763_0_0_1"/>
<organism evidence="6 7">
    <name type="scientific">Bipolaris oryzae ATCC 44560</name>
    <dbReference type="NCBI Taxonomy" id="930090"/>
    <lineage>
        <taxon>Eukaryota</taxon>
        <taxon>Fungi</taxon>
        <taxon>Dikarya</taxon>
        <taxon>Ascomycota</taxon>
        <taxon>Pezizomycotina</taxon>
        <taxon>Dothideomycetes</taxon>
        <taxon>Pleosporomycetidae</taxon>
        <taxon>Pleosporales</taxon>
        <taxon>Pleosporineae</taxon>
        <taxon>Pleosporaceae</taxon>
        <taxon>Bipolaris</taxon>
    </lineage>
</organism>
<reference evidence="6 7" key="1">
    <citation type="journal article" date="2013" name="PLoS Genet.">
        <title>Comparative genome structure, secondary metabolite, and effector coding capacity across Cochliobolus pathogens.</title>
        <authorList>
            <person name="Condon B.J."/>
            <person name="Leng Y."/>
            <person name="Wu D."/>
            <person name="Bushley K.E."/>
            <person name="Ohm R.A."/>
            <person name="Otillar R."/>
            <person name="Martin J."/>
            <person name="Schackwitz W."/>
            <person name="Grimwood J."/>
            <person name="MohdZainudin N."/>
            <person name="Xue C."/>
            <person name="Wang R."/>
            <person name="Manning V.A."/>
            <person name="Dhillon B."/>
            <person name="Tu Z.J."/>
            <person name="Steffenson B.J."/>
            <person name="Salamov A."/>
            <person name="Sun H."/>
            <person name="Lowry S."/>
            <person name="LaButti K."/>
            <person name="Han J."/>
            <person name="Copeland A."/>
            <person name="Lindquist E."/>
            <person name="Barry K."/>
            <person name="Schmutz J."/>
            <person name="Baker S.E."/>
            <person name="Ciuffetti L.M."/>
            <person name="Grigoriev I.V."/>
            <person name="Zhong S."/>
            <person name="Turgeon B.G."/>
        </authorList>
    </citation>
    <scope>NUCLEOTIDE SEQUENCE [LARGE SCALE GENOMIC DNA]</scope>
    <source>
        <strain evidence="6 7">ATCC 44560</strain>
    </source>
</reference>
<dbReference type="SMART" id="SM00387">
    <property type="entry name" value="HATPase_c"/>
    <property type="match status" value="1"/>
</dbReference>
<dbReference type="PROSITE" id="PS50110">
    <property type="entry name" value="RESPONSE_REGULATORY"/>
    <property type="match status" value="1"/>
</dbReference>
<evidence type="ECO:0000256" key="2">
    <source>
        <dbReference type="PROSITE-ProRule" id="PRU00169"/>
    </source>
</evidence>
<dbReference type="InterPro" id="IPR005467">
    <property type="entry name" value="His_kinase_dom"/>
</dbReference>
<dbReference type="Gene3D" id="3.40.50.2300">
    <property type="match status" value="1"/>
</dbReference>
<feature type="modified residue" description="4-aspartylphosphate" evidence="2">
    <location>
        <position position="1090"/>
    </location>
</feature>
<dbReference type="GO" id="GO:0000155">
    <property type="term" value="F:phosphorelay sensor kinase activity"/>
    <property type="evidence" value="ECO:0007669"/>
    <property type="project" value="InterPro"/>
</dbReference>
<dbReference type="PROSITE" id="PS50109">
    <property type="entry name" value="HIS_KIN"/>
    <property type="match status" value="1"/>
</dbReference>
<keyword evidence="1 2" id="KW-0597">Phosphoprotein</keyword>
<dbReference type="SUPFAM" id="SSF55874">
    <property type="entry name" value="ATPase domain of HSP90 chaperone/DNA topoisomerase II/histidine kinase"/>
    <property type="match status" value="1"/>
</dbReference>
<evidence type="ECO:0000256" key="1">
    <source>
        <dbReference type="ARBA" id="ARBA00022553"/>
    </source>
</evidence>
<accession>W6YU55</accession>
<dbReference type="GeneID" id="19118970"/>
<dbReference type="Pfam" id="PF00072">
    <property type="entry name" value="Response_reg"/>
    <property type="match status" value="1"/>
</dbReference>
<gene>
    <name evidence="6" type="ORF">COCMIDRAFT_107052</name>
</gene>
<dbReference type="AlphaFoldDB" id="W6YU55"/>